<dbReference type="PRINTS" id="PR00033">
    <property type="entry name" value="HTHASNC"/>
</dbReference>
<dbReference type="CDD" id="cd00090">
    <property type="entry name" value="HTH_ARSR"/>
    <property type="match status" value="1"/>
</dbReference>
<dbReference type="PANTHER" id="PTHR30154">
    <property type="entry name" value="LEUCINE-RESPONSIVE REGULATORY PROTEIN"/>
    <property type="match status" value="1"/>
</dbReference>
<dbReference type="InterPro" id="IPR011008">
    <property type="entry name" value="Dimeric_a/b-barrel"/>
</dbReference>
<dbReference type="GO" id="GO:0006355">
    <property type="term" value="P:regulation of DNA-templated transcription"/>
    <property type="evidence" value="ECO:0007669"/>
    <property type="project" value="UniProtKB-ARBA"/>
</dbReference>
<dbReference type="PANTHER" id="PTHR30154:SF34">
    <property type="entry name" value="TRANSCRIPTIONAL REGULATOR AZLB"/>
    <property type="match status" value="1"/>
</dbReference>
<dbReference type="GO" id="GO:0043565">
    <property type="term" value="F:sequence-specific DNA binding"/>
    <property type="evidence" value="ECO:0007669"/>
    <property type="project" value="InterPro"/>
</dbReference>
<evidence type="ECO:0000259" key="4">
    <source>
        <dbReference type="PROSITE" id="PS50956"/>
    </source>
</evidence>
<keyword evidence="6" id="KW-1185">Reference proteome</keyword>
<dbReference type="GO" id="GO:0043200">
    <property type="term" value="P:response to amino acid"/>
    <property type="evidence" value="ECO:0007669"/>
    <property type="project" value="TreeGrafter"/>
</dbReference>
<dbReference type="SUPFAM" id="SSF46785">
    <property type="entry name" value="Winged helix' DNA-binding domain"/>
    <property type="match status" value="1"/>
</dbReference>
<dbReference type="Pfam" id="PF01037">
    <property type="entry name" value="AsnC_trans_reg"/>
    <property type="match status" value="1"/>
</dbReference>
<dbReference type="EMBL" id="JAEQNC010000025">
    <property type="protein sequence ID" value="MBL0375456.1"/>
    <property type="molecule type" value="Genomic_DNA"/>
</dbReference>
<accession>A0A937CPY1</accession>
<dbReference type="InterPro" id="IPR036388">
    <property type="entry name" value="WH-like_DNA-bd_sf"/>
</dbReference>
<comment type="caution">
    <text evidence="5">The sequence shown here is derived from an EMBL/GenBank/DDBJ whole genome shotgun (WGS) entry which is preliminary data.</text>
</comment>
<dbReference type="PROSITE" id="PS50956">
    <property type="entry name" value="HTH_ASNC_2"/>
    <property type="match status" value="1"/>
</dbReference>
<feature type="domain" description="HTH asnC-type" evidence="4">
    <location>
        <begin position="6"/>
        <end position="67"/>
    </location>
</feature>
<protein>
    <submittedName>
        <fullName evidence="5">Lrp/AsnC family transcriptional regulator</fullName>
    </submittedName>
</protein>
<dbReference type="InterPro" id="IPR019887">
    <property type="entry name" value="Tscrpt_reg_AsnC/Lrp_C"/>
</dbReference>
<evidence type="ECO:0000256" key="1">
    <source>
        <dbReference type="ARBA" id="ARBA00023015"/>
    </source>
</evidence>
<sequence>MREFELDATDIRILNEIQMDASLTNVELASRVGLSPSPCLARVRALEEAGIILRRVALLDPVQLGANISVFIQVTLERQTESVLEVFEATMMRFPEVMECYLMTGDSDYLLRVVVRDTVALQHFIVEHLSKAKGVANIRSSFSLKQVKYKTALPLEYLVRLRDRR</sequence>
<dbReference type="Gene3D" id="3.30.70.920">
    <property type="match status" value="1"/>
</dbReference>
<evidence type="ECO:0000313" key="6">
    <source>
        <dbReference type="Proteomes" id="UP000633219"/>
    </source>
</evidence>
<evidence type="ECO:0000256" key="2">
    <source>
        <dbReference type="ARBA" id="ARBA00023125"/>
    </source>
</evidence>
<dbReference type="PROSITE" id="PS00519">
    <property type="entry name" value="HTH_ASNC_1"/>
    <property type="match status" value="1"/>
</dbReference>
<dbReference type="SUPFAM" id="SSF54909">
    <property type="entry name" value="Dimeric alpha+beta barrel"/>
    <property type="match status" value="1"/>
</dbReference>
<dbReference type="RefSeq" id="WP_201664000.1">
    <property type="nucleotide sequence ID" value="NZ_JAEQNC010000025.1"/>
</dbReference>
<dbReference type="SMART" id="SM00344">
    <property type="entry name" value="HTH_ASNC"/>
    <property type="match status" value="1"/>
</dbReference>
<reference evidence="5" key="1">
    <citation type="submission" date="2021-01" db="EMBL/GenBank/DDBJ databases">
        <title>Rhizobium sp. strain KVB221 16S ribosomal RNA gene Genome sequencing and assembly.</title>
        <authorList>
            <person name="Kang M."/>
        </authorList>
    </citation>
    <scope>NUCLEOTIDE SEQUENCE</scope>
    <source>
        <strain evidence="5">KVB221</strain>
    </source>
</reference>
<keyword evidence="1" id="KW-0805">Transcription regulation</keyword>
<keyword evidence="3" id="KW-0804">Transcription</keyword>
<dbReference type="GO" id="GO:0005829">
    <property type="term" value="C:cytosol"/>
    <property type="evidence" value="ECO:0007669"/>
    <property type="project" value="TreeGrafter"/>
</dbReference>
<dbReference type="InterPro" id="IPR019885">
    <property type="entry name" value="Tscrpt_reg_HTH_AsnC-type_CS"/>
</dbReference>
<dbReference type="Proteomes" id="UP000633219">
    <property type="component" value="Unassembled WGS sequence"/>
</dbReference>
<name>A0A937CPY1_9HYPH</name>
<dbReference type="Pfam" id="PF13412">
    <property type="entry name" value="HTH_24"/>
    <property type="match status" value="1"/>
</dbReference>
<organism evidence="5 6">
    <name type="scientific">Rhizobium setariae</name>
    <dbReference type="NCBI Taxonomy" id="2801340"/>
    <lineage>
        <taxon>Bacteria</taxon>
        <taxon>Pseudomonadati</taxon>
        <taxon>Pseudomonadota</taxon>
        <taxon>Alphaproteobacteria</taxon>
        <taxon>Hyphomicrobiales</taxon>
        <taxon>Rhizobiaceae</taxon>
        <taxon>Rhizobium/Agrobacterium group</taxon>
        <taxon>Rhizobium</taxon>
    </lineage>
</organism>
<dbReference type="InterPro" id="IPR036390">
    <property type="entry name" value="WH_DNA-bd_sf"/>
</dbReference>
<evidence type="ECO:0000313" key="5">
    <source>
        <dbReference type="EMBL" id="MBL0375456.1"/>
    </source>
</evidence>
<evidence type="ECO:0000256" key="3">
    <source>
        <dbReference type="ARBA" id="ARBA00023163"/>
    </source>
</evidence>
<proteinExistence type="predicted"/>
<dbReference type="InterPro" id="IPR011991">
    <property type="entry name" value="ArsR-like_HTH"/>
</dbReference>
<dbReference type="InterPro" id="IPR019888">
    <property type="entry name" value="Tscrpt_reg_AsnC-like"/>
</dbReference>
<dbReference type="Gene3D" id="1.10.10.10">
    <property type="entry name" value="Winged helix-like DNA-binding domain superfamily/Winged helix DNA-binding domain"/>
    <property type="match status" value="1"/>
</dbReference>
<dbReference type="InterPro" id="IPR000485">
    <property type="entry name" value="AsnC-type_HTH_dom"/>
</dbReference>
<dbReference type="AlphaFoldDB" id="A0A937CPY1"/>
<gene>
    <name evidence="5" type="ORF">JJB09_25955</name>
</gene>
<keyword evidence="2" id="KW-0238">DNA-binding</keyword>